<evidence type="ECO:0000313" key="5">
    <source>
        <dbReference type="EMBL" id="MBE9023549.1"/>
    </source>
</evidence>
<keyword evidence="2" id="KW-0808">Transferase</keyword>
<dbReference type="Gene3D" id="3.40.50.2000">
    <property type="entry name" value="Glycogen Phosphorylase B"/>
    <property type="match status" value="2"/>
</dbReference>
<dbReference type="PANTHER" id="PTHR12526:SF510">
    <property type="entry name" value="D-INOSITOL 3-PHOSPHATE GLYCOSYLTRANSFERASE"/>
    <property type="match status" value="1"/>
</dbReference>
<dbReference type="InterPro" id="IPR001296">
    <property type="entry name" value="Glyco_trans_1"/>
</dbReference>
<accession>A0A8J7DGL2</accession>
<reference evidence="5" key="1">
    <citation type="submission" date="2020-10" db="EMBL/GenBank/DDBJ databases">
        <authorList>
            <person name="Castelo-Branco R."/>
            <person name="Eusebio N."/>
            <person name="Adriana R."/>
            <person name="Vieira A."/>
            <person name="Brugerolle De Fraissinette N."/>
            <person name="Rezende De Castro R."/>
            <person name="Schneider M.P."/>
            <person name="Vasconcelos V."/>
            <person name="Leao P.N."/>
        </authorList>
    </citation>
    <scope>NUCLEOTIDE SEQUENCE</scope>
    <source>
        <strain evidence="5">LEGE 12446</strain>
    </source>
</reference>
<sequence>MKKKIVFLIRDLNYGGAERQLVTLAKALDKQWFDVSVLCFYTGGSLSLDKDLKNSDIPIIYLEKQGRWHLFGFFWHLVQHLQRINPDVLHGYGGTPNLLTIFLKPFFPSTAIVWGLRNSNSDSNFFDWLGRFIFQLECLLSHFSNLIIVNSYAGRTYYLAYKFPANKMMVISNGIDIELFQPDLEARKKVRSQWGISEDTILIGLVGRLDLRKDHPTFLKAAALLCEDSQNVYFVCVGSGSEHYTRELHELTYQLGISEKVIWEKARADMPAIYNALDIAASSSYTEGFPNVIGEAMACGVPCVVTDVGDSALIVGNPDVVVPPKNPEALKIALKTLIENFNINGCDRTQIRQRIIDQFSVAKLVLKTQAALLALSHESISK</sequence>
<evidence type="ECO:0000256" key="1">
    <source>
        <dbReference type="ARBA" id="ARBA00022676"/>
    </source>
</evidence>
<dbReference type="PANTHER" id="PTHR12526">
    <property type="entry name" value="GLYCOSYLTRANSFERASE"/>
    <property type="match status" value="1"/>
</dbReference>
<dbReference type="Pfam" id="PF00534">
    <property type="entry name" value="Glycos_transf_1"/>
    <property type="match status" value="1"/>
</dbReference>
<gene>
    <name evidence="5" type="ORF">IQ276_14260</name>
</gene>
<keyword evidence="1" id="KW-0328">Glycosyltransferase</keyword>
<evidence type="ECO:0000256" key="2">
    <source>
        <dbReference type="ARBA" id="ARBA00022679"/>
    </source>
</evidence>
<feature type="domain" description="Glycosyltransferase subfamily 4-like N-terminal" evidence="4">
    <location>
        <begin position="14"/>
        <end position="178"/>
    </location>
</feature>
<organism evidence="5 6">
    <name type="scientific">Desmonostoc muscorum LEGE 12446</name>
    <dbReference type="NCBI Taxonomy" id="1828758"/>
    <lineage>
        <taxon>Bacteria</taxon>
        <taxon>Bacillati</taxon>
        <taxon>Cyanobacteriota</taxon>
        <taxon>Cyanophyceae</taxon>
        <taxon>Nostocales</taxon>
        <taxon>Nostocaceae</taxon>
        <taxon>Desmonostoc</taxon>
    </lineage>
</organism>
<dbReference type="Proteomes" id="UP000622533">
    <property type="component" value="Unassembled WGS sequence"/>
</dbReference>
<name>A0A8J7DGL2_DESMC</name>
<dbReference type="AlphaFoldDB" id="A0A8J7DGL2"/>
<dbReference type="InterPro" id="IPR028098">
    <property type="entry name" value="Glyco_trans_4-like_N"/>
</dbReference>
<dbReference type="EMBL" id="JADEXS010000171">
    <property type="protein sequence ID" value="MBE9023549.1"/>
    <property type="molecule type" value="Genomic_DNA"/>
</dbReference>
<evidence type="ECO:0000313" key="6">
    <source>
        <dbReference type="Proteomes" id="UP000622533"/>
    </source>
</evidence>
<dbReference type="Pfam" id="PF13439">
    <property type="entry name" value="Glyco_transf_4"/>
    <property type="match status" value="1"/>
</dbReference>
<proteinExistence type="predicted"/>
<feature type="domain" description="Glycosyl transferase family 1" evidence="3">
    <location>
        <begin position="187"/>
        <end position="340"/>
    </location>
</feature>
<evidence type="ECO:0000259" key="3">
    <source>
        <dbReference type="Pfam" id="PF00534"/>
    </source>
</evidence>
<comment type="caution">
    <text evidence="5">The sequence shown here is derived from an EMBL/GenBank/DDBJ whole genome shotgun (WGS) entry which is preliminary data.</text>
</comment>
<dbReference type="GO" id="GO:0016757">
    <property type="term" value="F:glycosyltransferase activity"/>
    <property type="evidence" value="ECO:0007669"/>
    <property type="project" value="UniProtKB-KW"/>
</dbReference>
<keyword evidence="6" id="KW-1185">Reference proteome</keyword>
<dbReference type="RefSeq" id="WP_193917268.1">
    <property type="nucleotide sequence ID" value="NZ_JADEXS020000001.1"/>
</dbReference>
<dbReference type="SUPFAM" id="SSF53756">
    <property type="entry name" value="UDP-Glycosyltransferase/glycogen phosphorylase"/>
    <property type="match status" value="1"/>
</dbReference>
<evidence type="ECO:0000259" key="4">
    <source>
        <dbReference type="Pfam" id="PF13439"/>
    </source>
</evidence>
<protein>
    <submittedName>
        <fullName evidence="5">Glycosyltransferase</fullName>
    </submittedName>
</protein>